<dbReference type="EMBL" id="FNPH01000002">
    <property type="protein sequence ID" value="SDY48792.1"/>
    <property type="molecule type" value="Genomic_DNA"/>
</dbReference>
<evidence type="ECO:0000256" key="4">
    <source>
        <dbReference type="ARBA" id="ARBA00022538"/>
    </source>
</evidence>
<keyword evidence="4" id="KW-0633">Potassium transport</keyword>
<feature type="transmembrane region" description="Helical" evidence="13">
    <location>
        <begin position="175"/>
        <end position="194"/>
    </location>
</feature>
<evidence type="ECO:0000256" key="11">
    <source>
        <dbReference type="ARBA" id="ARBA00023303"/>
    </source>
</evidence>
<evidence type="ECO:0000256" key="10">
    <source>
        <dbReference type="ARBA" id="ARBA00023136"/>
    </source>
</evidence>
<dbReference type="AlphaFoldDB" id="A0A1H3K9C9"/>
<gene>
    <name evidence="14" type="ORF">SAMN05444365_102414</name>
</gene>
<evidence type="ECO:0000256" key="2">
    <source>
        <dbReference type="ARBA" id="ARBA00006920"/>
    </source>
</evidence>
<evidence type="ECO:0000256" key="9">
    <source>
        <dbReference type="ARBA" id="ARBA00023065"/>
    </source>
</evidence>
<comment type="catalytic activity">
    <reaction evidence="12">
        <text>K(+)(in) = K(+)(out)</text>
        <dbReference type="Rhea" id="RHEA:29463"/>
        <dbReference type="ChEBI" id="CHEBI:29103"/>
    </reaction>
</comment>
<keyword evidence="9" id="KW-0406">Ion transport</keyword>
<dbReference type="OrthoDB" id="7626281at2"/>
<comment type="subcellular location">
    <subcellularLocation>
        <location evidence="1">Membrane</location>
        <topology evidence="1">Multi-pass membrane protein</topology>
    </subcellularLocation>
</comment>
<dbReference type="PANTHER" id="PTHR31462:SF5">
    <property type="entry name" value="ENDOSOMAL_LYSOSOMAL PROTON CHANNEL TMEM175"/>
    <property type="match status" value="1"/>
</dbReference>
<name>A0A1H3K9C9_9ACTN</name>
<evidence type="ECO:0000256" key="8">
    <source>
        <dbReference type="ARBA" id="ARBA00022989"/>
    </source>
</evidence>
<dbReference type="GO" id="GO:0005267">
    <property type="term" value="F:potassium channel activity"/>
    <property type="evidence" value="ECO:0007669"/>
    <property type="project" value="UniProtKB-KW"/>
</dbReference>
<evidence type="ECO:0000256" key="6">
    <source>
        <dbReference type="ARBA" id="ARBA00022826"/>
    </source>
</evidence>
<keyword evidence="3" id="KW-0813">Transport</keyword>
<keyword evidence="6" id="KW-0631">Potassium channel</keyword>
<evidence type="ECO:0000256" key="5">
    <source>
        <dbReference type="ARBA" id="ARBA00022692"/>
    </source>
</evidence>
<dbReference type="InterPro" id="IPR010617">
    <property type="entry name" value="TMEM175-like"/>
</dbReference>
<comment type="similarity">
    <text evidence="2">Belongs to the TMEM175 family.</text>
</comment>
<keyword evidence="10 13" id="KW-0472">Membrane</keyword>
<feature type="transmembrane region" description="Helical" evidence="13">
    <location>
        <begin position="200"/>
        <end position="218"/>
    </location>
</feature>
<dbReference type="GO" id="GO:0015252">
    <property type="term" value="F:proton channel activity"/>
    <property type="evidence" value="ECO:0007669"/>
    <property type="project" value="InterPro"/>
</dbReference>
<sequence>MDSDRDQRDAEDVEAAGLRSDTGRAIGFSDAVFAIIITLLVLDLRIPEIPPGGLLHALLTRWPVYLAYVTSYLYVAVNWLNHKSTFYRIRCADRGLHWANLGVLFSVALLPFVTAVVSQAVEVGDRFDEGVAVALYGLVGVILSAAWLCLYHYLSRHGELLQRHVTPRFFAVERLRALLGIMAYAVAGVTGSLVSVPAALAVLLLLPLFYGLSSNGFYDLRRRLRNR</sequence>
<feature type="transmembrane region" description="Helical" evidence="13">
    <location>
        <begin position="133"/>
        <end position="154"/>
    </location>
</feature>
<organism evidence="14 15">
    <name type="scientific">Micromonospora pattaloongensis</name>
    <dbReference type="NCBI Taxonomy" id="405436"/>
    <lineage>
        <taxon>Bacteria</taxon>
        <taxon>Bacillati</taxon>
        <taxon>Actinomycetota</taxon>
        <taxon>Actinomycetes</taxon>
        <taxon>Micromonosporales</taxon>
        <taxon>Micromonosporaceae</taxon>
        <taxon>Micromonospora</taxon>
    </lineage>
</organism>
<feature type="transmembrane region" description="Helical" evidence="13">
    <location>
        <begin position="25"/>
        <end position="42"/>
    </location>
</feature>
<dbReference type="Pfam" id="PF06736">
    <property type="entry name" value="TMEM175"/>
    <property type="match status" value="1"/>
</dbReference>
<feature type="transmembrane region" description="Helical" evidence="13">
    <location>
        <begin position="101"/>
        <end position="121"/>
    </location>
</feature>
<evidence type="ECO:0000256" key="1">
    <source>
        <dbReference type="ARBA" id="ARBA00004141"/>
    </source>
</evidence>
<keyword evidence="11" id="KW-0407">Ion channel</keyword>
<evidence type="ECO:0000313" key="14">
    <source>
        <dbReference type="EMBL" id="SDY48792.1"/>
    </source>
</evidence>
<protein>
    <submittedName>
        <fullName evidence="14">Uncharacterized membrane protein</fullName>
    </submittedName>
</protein>
<keyword evidence="8 13" id="KW-1133">Transmembrane helix</keyword>
<keyword evidence="7" id="KW-0630">Potassium</keyword>
<evidence type="ECO:0000313" key="15">
    <source>
        <dbReference type="Proteomes" id="UP000242415"/>
    </source>
</evidence>
<dbReference type="PANTHER" id="PTHR31462">
    <property type="entry name" value="ENDOSOMAL/LYSOSOMAL POTASSIUM CHANNEL TMEM175"/>
    <property type="match status" value="1"/>
</dbReference>
<accession>A0A1H3K9C9</accession>
<evidence type="ECO:0000256" key="13">
    <source>
        <dbReference type="SAM" id="Phobius"/>
    </source>
</evidence>
<evidence type="ECO:0000256" key="3">
    <source>
        <dbReference type="ARBA" id="ARBA00022448"/>
    </source>
</evidence>
<keyword evidence="15" id="KW-1185">Reference proteome</keyword>
<dbReference type="GO" id="GO:0016020">
    <property type="term" value="C:membrane"/>
    <property type="evidence" value="ECO:0007669"/>
    <property type="project" value="UniProtKB-SubCell"/>
</dbReference>
<feature type="transmembrane region" description="Helical" evidence="13">
    <location>
        <begin position="62"/>
        <end position="80"/>
    </location>
</feature>
<keyword evidence="5 13" id="KW-0812">Transmembrane</keyword>
<reference evidence="15" key="1">
    <citation type="submission" date="2016-10" db="EMBL/GenBank/DDBJ databases">
        <authorList>
            <person name="Varghese N."/>
            <person name="Submissions S."/>
        </authorList>
    </citation>
    <scope>NUCLEOTIDE SEQUENCE [LARGE SCALE GENOMIC DNA]</scope>
    <source>
        <strain evidence="15">DSM 45245</strain>
    </source>
</reference>
<dbReference type="RefSeq" id="WP_091553704.1">
    <property type="nucleotide sequence ID" value="NZ_FNPH01000002.1"/>
</dbReference>
<dbReference type="Proteomes" id="UP000242415">
    <property type="component" value="Unassembled WGS sequence"/>
</dbReference>
<evidence type="ECO:0000256" key="7">
    <source>
        <dbReference type="ARBA" id="ARBA00022958"/>
    </source>
</evidence>
<proteinExistence type="inferred from homology"/>
<evidence type="ECO:0000256" key="12">
    <source>
        <dbReference type="ARBA" id="ARBA00034430"/>
    </source>
</evidence>